<dbReference type="GO" id="GO:0009055">
    <property type="term" value="F:electron transfer activity"/>
    <property type="evidence" value="ECO:0007669"/>
    <property type="project" value="InterPro"/>
</dbReference>
<dbReference type="OrthoDB" id="1839683at2759"/>
<organism evidence="4">
    <name type="scientific">Selaginella moellendorffii</name>
    <name type="common">Spikemoss</name>
    <dbReference type="NCBI Taxonomy" id="88036"/>
    <lineage>
        <taxon>Eukaryota</taxon>
        <taxon>Viridiplantae</taxon>
        <taxon>Streptophyta</taxon>
        <taxon>Embryophyta</taxon>
        <taxon>Tracheophyta</taxon>
        <taxon>Lycopodiopsida</taxon>
        <taxon>Selaginellales</taxon>
        <taxon>Selaginellaceae</taxon>
        <taxon>Selaginella</taxon>
    </lineage>
</organism>
<dbReference type="Proteomes" id="UP000001514">
    <property type="component" value="Unassembled WGS sequence"/>
</dbReference>
<dbReference type="EMBL" id="GL377601">
    <property type="protein sequence ID" value="EFJ20959.1"/>
    <property type="molecule type" value="Genomic_DNA"/>
</dbReference>
<dbReference type="HOGENOM" id="CLU_058719_4_2_1"/>
<dbReference type="Pfam" id="PF02298">
    <property type="entry name" value="Cu_bind_like"/>
    <property type="match status" value="1"/>
</dbReference>
<evidence type="ECO:0000256" key="1">
    <source>
        <dbReference type="SAM" id="SignalP"/>
    </source>
</evidence>
<dbReference type="CDD" id="cd04216">
    <property type="entry name" value="Phytocyanin"/>
    <property type="match status" value="1"/>
</dbReference>
<dbReference type="SUPFAM" id="SSF49503">
    <property type="entry name" value="Cupredoxins"/>
    <property type="match status" value="1"/>
</dbReference>
<evidence type="ECO:0000313" key="3">
    <source>
        <dbReference type="EMBL" id="EFJ20959.1"/>
    </source>
</evidence>
<keyword evidence="4" id="KW-1185">Reference proteome</keyword>
<dbReference type="InParanoid" id="D8S4L5"/>
<dbReference type="InterPro" id="IPR008972">
    <property type="entry name" value="Cupredoxin"/>
</dbReference>
<proteinExistence type="predicted"/>
<protein>
    <recommendedName>
        <fullName evidence="2">Phytocyanin domain-containing protein</fullName>
    </recommendedName>
</protein>
<accession>D8S4L5</accession>
<name>D8S4L5_SELML</name>
<evidence type="ECO:0000259" key="2">
    <source>
        <dbReference type="PROSITE" id="PS51485"/>
    </source>
</evidence>
<sequence length="138" mass="14514">MARFLVSGFAIALLLAAVANVCSAKSVMVGGRNQWSLGTNYASWAAGAGPFRIGDTLVFSYGGGRAGKAAAPHNVFLMKDQAHYQNCDFSGAVLLADPSKGTPGYKFTLKQKKAHYFACGVGNGFHCQSGMKFAVSPR</sequence>
<keyword evidence="1" id="KW-0732">Signal</keyword>
<feature type="signal peptide" evidence="1">
    <location>
        <begin position="1"/>
        <end position="24"/>
    </location>
</feature>
<reference evidence="3 4" key="1">
    <citation type="journal article" date="2011" name="Science">
        <title>The Selaginella genome identifies genetic changes associated with the evolution of vascular plants.</title>
        <authorList>
            <person name="Banks J.A."/>
            <person name="Nishiyama T."/>
            <person name="Hasebe M."/>
            <person name="Bowman J.L."/>
            <person name="Gribskov M."/>
            <person name="dePamphilis C."/>
            <person name="Albert V.A."/>
            <person name="Aono N."/>
            <person name="Aoyama T."/>
            <person name="Ambrose B.A."/>
            <person name="Ashton N.W."/>
            <person name="Axtell M.J."/>
            <person name="Barker E."/>
            <person name="Barker M.S."/>
            <person name="Bennetzen J.L."/>
            <person name="Bonawitz N.D."/>
            <person name="Chapple C."/>
            <person name="Cheng C."/>
            <person name="Correa L.G."/>
            <person name="Dacre M."/>
            <person name="DeBarry J."/>
            <person name="Dreyer I."/>
            <person name="Elias M."/>
            <person name="Engstrom E.M."/>
            <person name="Estelle M."/>
            <person name="Feng L."/>
            <person name="Finet C."/>
            <person name="Floyd S.K."/>
            <person name="Frommer W.B."/>
            <person name="Fujita T."/>
            <person name="Gramzow L."/>
            <person name="Gutensohn M."/>
            <person name="Harholt J."/>
            <person name="Hattori M."/>
            <person name="Heyl A."/>
            <person name="Hirai T."/>
            <person name="Hiwatashi Y."/>
            <person name="Ishikawa M."/>
            <person name="Iwata M."/>
            <person name="Karol K.G."/>
            <person name="Koehler B."/>
            <person name="Kolukisaoglu U."/>
            <person name="Kubo M."/>
            <person name="Kurata T."/>
            <person name="Lalonde S."/>
            <person name="Li K."/>
            <person name="Li Y."/>
            <person name="Litt A."/>
            <person name="Lyons E."/>
            <person name="Manning G."/>
            <person name="Maruyama T."/>
            <person name="Michael T.P."/>
            <person name="Mikami K."/>
            <person name="Miyazaki S."/>
            <person name="Morinaga S."/>
            <person name="Murata T."/>
            <person name="Mueller-Roeber B."/>
            <person name="Nelson D.R."/>
            <person name="Obara M."/>
            <person name="Oguri Y."/>
            <person name="Olmstead R.G."/>
            <person name="Onodera N."/>
            <person name="Petersen B.L."/>
            <person name="Pils B."/>
            <person name="Prigge M."/>
            <person name="Rensing S.A."/>
            <person name="Riano-Pachon D.M."/>
            <person name="Roberts A.W."/>
            <person name="Sato Y."/>
            <person name="Scheller H.V."/>
            <person name="Schulz B."/>
            <person name="Schulz C."/>
            <person name="Shakirov E.V."/>
            <person name="Shibagaki N."/>
            <person name="Shinohara N."/>
            <person name="Shippen D.E."/>
            <person name="Soerensen I."/>
            <person name="Sotooka R."/>
            <person name="Sugimoto N."/>
            <person name="Sugita M."/>
            <person name="Sumikawa N."/>
            <person name="Tanurdzic M."/>
            <person name="Theissen G."/>
            <person name="Ulvskov P."/>
            <person name="Wakazuki S."/>
            <person name="Weng J.K."/>
            <person name="Willats W.W."/>
            <person name="Wipf D."/>
            <person name="Wolf P.G."/>
            <person name="Yang L."/>
            <person name="Zimmer A.D."/>
            <person name="Zhu Q."/>
            <person name="Mitros T."/>
            <person name="Hellsten U."/>
            <person name="Loque D."/>
            <person name="Otillar R."/>
            <person name="Salamov A."/>
            <person name="Schmutz J."/>
            <person name="Shapiro H."/>
            <person name="Lindquist E."/>
            <person name="Lucas S."/>
            <person name="Rokhsar D."/>
            <person name="Grigoriev I.V."/>
        </authorList>
    </citation>
    <scope>NUCLEOTIDE SEQUENCE [LARGE SCALE GENOMIC DNA]</scope>
</reference>
<feature type="domain" description="Phytocyanin" evidence="2">
    <location>
        <begin position="25"/>
        <end position="138"/>
    </location>
</feature>
<evidence type="ECO:0000313" key="4">
    <source>
        <dbReference type="Proteomes" id="UP000001514"/>
    </source>
</evidence>
<dbReference type="PANTHER" id="PTHR34052">
    <property type="entry name" value="GLYCINE-RICH PROTEIN-LIKE"/>
    <property type="match status" value="1"/>
</dbReference>
<gene>
    <name evidence="3" type="ORF">SELMODRAFT_418081</name>
</gene>
<dbReference type="PANTHER" id="PTHR34052:SF1">
    <property type="entry name" value="OS06G0216700 PROTEIN"/>
    <property type="match status" value="1"/>
</dbReference>
<feature type="chain" id="PRO_5003122404" description="Phytocyanin domain-containing protein" evidence="1">
    <location>
        <begin position="25"/>
        <end position="138"/>
    </location>
</feature>
<dbReference type="Gene3D" id="2.60.40.420">
    <property type="entry name" value="Cupredoxins - blue copper proteins"/>
    <property type="match status" value="1"/>
</dbReference>
<dbReference type="PROSITE" id="PS51485">
    <property type="entry name" value="PHYTOCYANIN"/>
    <property type="match status" value="1"/>
</dbReference>
<dbReference type="KEGG" id="smo:SELMODRAFT_418081"/>
<dbReference type="eggNOG" id="ENOG502S16H">
    <property type="taxonomic scope" value="Eukaryota"/>
</dbReference>
<dbReference type="AlphaFoldDB" id="D8S4L5"/>
<dbReference type="InterPro" id="IPR003245">
    <property type="entry name" value="Phytocyanin_dom"/>
</dbReference>
<dbReference type="OMA" id="NEGLMRF"/>
<dbReference type="Gramene" id="EFJ20959">
    <property type="protein sequence ID" value="EFJ20959"/>
    <property type="gene ID" value="SELMODRAFT_418081"/>
</dbReference>